<dbReference type="Pfam" id="PF04860">
    <property type="entry name" value="Phage_portal"/>
    <property type="match status" value="1"/>
</dbReference>
<dbReference type="Proteomes" id="UP001208935">
    <property type="component" value="Unassembled WGS sequence"/>
</dbReference>
<dbReference type="NCBIfam" id="TIGR01540">
    <property type="entry name" value="portal_PBSX"/>
    <property type="match status" value="1"/>
</dbReference>
<dbReference type="PIRSF" id="PIRSF018494">
    <property type="entry name" value="PBSX_VPQ"/>
    <property type="match status" value="1"/>
</dbReference>
<evidence type="ECO:0000313" key="3">
    <source>
        <dbReference type="Proteomes" id="UP001208935"/>
    </source>
</evidence>
<dbReference type="InterPro" id="IPR030935">
    <property type="entry name" value="PBSX_Proteobac"/>
</dbReference>
<evidence type="ECO:0000256" key="1">
    <source>
        <dbReference type="ARBA" id="ARBA00006799"/>
    </source>
</evidence>
<evidence type="ECO:0000313" key="2">
    <source>
        <dbReference type="EMBL" id="MCW5320534.1"/>
    </source>
</evidence>
<dbReference type="InterPro" id="IPR006944">
    <property type="entry name" value="Phage/GTA_portal"/>
</dbReference>
<proteinExistence type="inferred from homology"/>
<accession>A0ABT3KQD9</accession>
<comment type="similarity">
    <text evidence="1">Belongs to the phage portal family. PBSX subfamily.</text>
</comment>
<sequence length="343" mass="38750">MNQDAALATDALGNPARMEAFTFGDPVPVLDRRELLDYMECWSNGRWYEPPISWDGLAKSFRASTHHSSAIYFKRNMLSSLFRPHPLLSQDTFSRWALDFLTFGNAYLERQNSRLGSALGLRHSLAKYTRRGVAPGAYFFLKPDKDYEFGADRMFHLQEADVNQEIYGLPEYLSALQAAWLNESATLFRRRYFNNGSHAGFILYVSDPAQQQEDINAIREALKASKGPGNFRNLFFYSPNGKKDGIQLIPVSEVAAKDEFFNIKNVSRDDILSAHRIPPQLLGVVPSNSGGFGSITQAAQVFFQNEIEPLQARFTALNEWMKEEVVTFDEYEVAGDAAQKKTG</sequence>
<gene>
    <name evidence="2" type="ORF">D5039_04860</name>
</gene>
<comment type="caution">
    <text evidence="2">The sequence shown here is derived from an EMBL/GenBank/DDBJ whole genome shotgun (WGS) entry which is preliminary data.</text>
</comment>
<dbReference type="EMBL" id="QZCW01000001">
    <property type="protein sequence ID" value="MCW5320534.1"/>
    <property type="molecule type" value="Genomic_DNA"/>
</dbReference>
<protein>
    <submittedName>
        <fullName evidence="2">Phage portal protein</fullName>
    </submittedName>
</protein>
<reference evidence="3" key="1">
    <citation type="submission" date="2023-07" db="EMBL/GenBank/DDBJ databases">
        <title>Verminephrobacter genomes.</title>
        <authorList>
            <person name="Lund M.B."/>
        </authorList>
    </citation>
    <scope>NUCLEOTIDE SEQUENCE [LARGE SCALE GENOMIC DNA]</scope>
    <source>
        <strain evidence="3">AtM5-05</strain>
    </source>
</reference>
<dbReference type="RefSeq" id="WP_265281244.1">
    <property type="nucleotide sequence ID" value="NZ_QZCW01000001.1"/>
</dbReference>
<keyword evidence="3" id="KW-1185">Reference proteome</keyword>
<organism evidence="2 3">
    <name type="scientific">Verminephrobacter aporrectodeae subsp. tuberculatae</name>
    <dbReference type="NCBI Taxonomy" id="1110392"/>
    <lineage>
        <taxon>Bacteria</taxon>
        <taxon>Pseudomonadati</taxon>
        <taxon>Pseudomonadota</taxon>
        <taxon>Betaproteobacteria</taxon>
        <taxon>Burkholderiales</taxon>
        <taxon>Comamonadaceae</taxon>
        <taxon>Verminephrobacter</taxon>
    </lineage>
</organism>
<name>A0ABT3KQD9_9BURK</name>
<dbReference type="InterPro" id="IPR006430">
    <property type="entry name" value="Phage_portal_PBSX"/>
</dbReference>